<evidence type="ECO:0000313" key="4">
    <source>
        <dbReference type="EMBL" id="AND79775.1"/>
    </source>
</evidence>
<dbReference type="InterPro" id="IPR014721">
    <property type="entry name" value="Ribsml_uS5_D2-typ_fold_subgr"/>
</dbReference>
<dbReference type="InterPro" id="IPR020568">
    <property type="entry name" value="Ribosomal_Su5_D2-typ_SF"/>
</dbReference>
<accession>A0A172Q8Q3</accession>
<keyword evidence="2" id="KW-0472">Membrane</keyword>
<dbReference type="GO" id="GO:0004176">
    <property type="term" value="F:ATP-dependent peptidase activity"/>
    <property type="evidence" value="ECO:0007669"/>
    <property type="project" value="UniProtKB-UniRule"/>
</dbReference>
<evidence type="ECO:0000256" key="2">
    <source>
        <dbReference type="SAM" id="Phobius"/>
    </source>
</evidence>
<dbReference type="AlphaFoldDB" id="A0A172Q8Q3"/>
<reference evidence="4 5" key="1">
    <citation type="journal article" date="2016" name="Int. J. Syst. Evol. Microbiol.">
        <title>Streptococcuspantholopis sp. nov., isolated from faeces of the Tibetan antelope (Pantholops hodgsonii).</title>
        <authorList>
            <person name="Bai X."/>
            <person name="Xiong Y."/>
            <person name="Lu S."/>
            <person name="Jin D."/>
            <person name="Lai X."/>
            <person name="Yang J."/>
            <person name="Niu L."/>
            <person name="Hu S."/>
            <person name="Meng X."/>
            <person name="Pu J."/>
            <person name="Ye C."/>
            <person name="Xu J."/>
        </authorList>
    </citation>
    <scope>NUCLEOTIDE SEQUENCE [LARGE SCALE GENOMIC DNA]</scope>
    <source>
        <strain evidence="4 5">TA 26</strain>
    </source>
</reference>
<dbReference type="EC" id="3.4.21.53" evidence="1"/>
<dbReference type="OrthoDB" id="2356897at2"/>
<organism evidence="4 5">
    <name type="scientific">Streptococcus pantholopis</name>
    <dbReference type="NCBI Taxonomy" id="1811193"/>
    <lineage>
        <taxon>Bacteria</taxon>
        <taxon>Bacillati</taxon>
        <taxon>Bacillota</taxon>
        <taxon>Bacilli</taxon>
        <taxon>Lactobacillales</taxon>
        <taxon>Streptococcaceae</taxon>
        <taxon>Streptococcus</taxon>
    </lineage>
</organism>
<comment type="catalytic activity">
    <reaction evidence="1">
        <text>Hydrolysis of proteins in presence of ATP.</text>
        <dbReference type="EC" id="3.4.21.53"/>
    </reaction>
</comment>
<dbReference type="GO" id="GO:0004252">
    <property type="term" value="F:serine-type endopeptidase activity"/>
    <property type="evidence" value="ECO:0007669"/>
    <property type="project" value="UniProtKB-UniRule"/>
</dbReference>
<keyword evidence="5" id="KW-1185">Reference proteome</keyword>
<dbReference type="EMBL" id="CP014699">
    <property type="protein sequence ID" value="AND79775.1"/>
    <property type="molecule type" value="Genomic_DNA"/>
</dbReference>
<dbReference type="Gene3D" id="2.30.42.10">
    <property type="match status" value="1"/>
</dbReference>
<dbReference type="NCBIfam" id="NF041438">
    <property type="entry name" value="SepM_fam_S16"/>
    <property type="match status" value="1"/>
</dbReference>
<dbReference type="SUPFAM" id="SSF54211">
    <property type="entry name" value="Ribosomal protein S5 domain 2-like"/>
    <property type="match status" value="1"/>
</dbReference>
<sequence length="361" mass="39313">MKILQVFSSNLKALRQWIKQFKWWLIGALAAFLLLFSLFVPLPYYLEMPGGAYDIRSVLTVDDRKDDQEGSYNFVAVSMSQATLAQLIYGWLTPFTEITSMQETTGGYSNDDYIRMNQFYMETSQNNAVYQALSLAGEEVSLDYMGVYVLNVNENSSFKGILQLADTVTGVNSRTFSSSADLIDYVSGLELGEPVTVQYTSDGKAKEAEGKIIRLENGKNGIGIGLVDHTEVNSDKDIVFSTDGVGGPSAGLMFTLDIYDQLTEEDLRQGRVIAGTGTIEKDGSVGDIGGAALKVVAADKAGAEIFFVPNNPVDEAVLKADPAAKTNYEEAAAAAKELGSKMKIVPVTNVQEAIDYLRKQD</sequence>
<dbReference type="InterPro" id="IPR008269">
    <property type="entry name" value="Lon_proteolytic"/>
</dbReference>
<feature type="transmembrane region" description="Helical" evidence="2">
    <location>
        <begin position="21"/>
        <end position="46"/>
    </location>
</feature>
<dbReference type="InterPro" id="IPR036034">
    <property type="entry name" value="PDZ_sf"/>
</dbReference>
<evidence type="ECO:0000313" key="5">
    <source>
        <dbReference type="Proteomes" id="UP000077317"/>
    </source>
</evidence>
<dbReference type="GO" id="GO:0006508">
    <property type="term" value="P:proteolysis"/>
    <property type="evidence" value="ECO:0007669"/>
    <property type="project" value="UniProtKB-KW"/>
</dbReference>
<evidence type="ECO:0000256" key="1">
    <source>
        <dbReference type="PROSITE-ProRule" id="PRU01122"/>
    </source>
</evidence>
<keyword evidence="1" id="KW-0378">Hydrolase</keyword>
<dbReference type="Pfam" id="PF05362">
    <property type="entry name" value="Lon_C"/>
    <property type="match status" value="1"/>
</dbReference>
<proteinExistence type="inferred from homology"/>
<name>A0A172Q8Q3_9STRE</name>
<dbReference type="GO" id="GO:0030163">
    <property type="term" value="P:protein catabolic process"/>
    <property type="evidence" value="ECO:0007669"/>
    <property type="project" value="InterPro"/>
</dbReference>
<keyword evidence="2" id="KW-0812">Transmembrane</keyword>
<feature type="domain" description="Lon proteolytic" evidence="3">
    <location>
        <begin position="245"/>
        <end position="360"/>
    </location>
</feature>
<dbReference type="GO" id="GO:0005524">
    <property type="term" value="F:ATP binding"/>
    <property type="evidence" value="ECO:0007669"/>
    <property type="project" value="InterPro"/>
</dbReference>
<comment type="similarity">
    <text evidence="1">Belongs to the peptidase S16 family.</text>
</comment>
<feature type="active site" evidence="1">
    <location>
        <position position="249"/>
    </location>
</feature>
<feature type="active site" evidence="1">
    <location>
        <position position="294"/>
    </location>
</feature>
<dbReference type="PROSITE" id="PS51786">
    <property type="entry name" value="LON_PROTEOLYTIC"/>
    <property type="match status" value="1"/>
</dbReference>
<dbReference type="Proteomes" id="UP000077317">
    <property type="component" value="Chromosome"/>
</dbReference>
<reference evidence="5" key="2">
    <citation type="submission" date="2016-03" db="EMBL/GenBank/DDBJ databases">
        <title>Streptococcus antelopensis sp. nov., isolated from the feces of the Tibetan antelope (Pantholops hodgsonii) in Hoh Xil National Nature Reserve, Qinghai, China.</title>
        <authorList>
            <person name="Bai X."/>
        </authorList>
    </citation>
    <scope>NUCLEOTIDE SEQUENCE [LARGE SCALE GENOMIC DNA]</scope>
    <source>
        <strain evidence="5">TA 26</strain>
    </source>
</reference>
<dbReference type="PANTHER" id="PTHR10046">
    <property type="entry name" value="ATP DEPENDENT LON PROTEASE FAMILY MEMBER"/>
    <property type="match status" value="1"/>
</dbReference>
<protein>
    <recommendedName>
        <fullName evidence="1">endopeptidase La</fullName>
        <ecNumber evidence="1">3.4.21.53</ecNumber>
    </recommendedName>
</protein>
<keyword evidence="2" id="KW-1133">Transmembrane helix</keyword>
<dbReference type="STRING" id="1811193.A0O21_06910"/>
<dbReference type="KEGG" id="spat:A0O21_06910"/>
<keyword evidence="1" id="KW-0720">Serine protease</keyword>
<dbReference type="InterPro" id="IPR027065">
    <property type="entry name" value="Lon_Prtase"/>
</dbReference>
<dbReference type="InterPro" id="IPR001478">
    <property type="entry name" value="PDZ"/>
</dbReference>
<keyword evidence="1" id="KW-0645">Protease</keyword>
<evidence type="ECO:0000259" key="3">
    <source>
        <dbReference type="PROSITE" id="PS51786"/>
    </source>
</evidence>
<dbReference type="Pfam" id="PF13180">
    <property type="entry name" value="PDZ_2"/>
    <property type="match status" value="1"/>
</dbReference>
<dbReference type="SUPFAM" id="SSF50156">
    <property type="entry name" value="PDZ domain-like"/>
    <property type="match status" value="1"/>
</dbReference>
<dbReference type="RefSeq" id="WP_067063446.1">
    <property type="nucleotide sequence ID" value="NZ_CP014699.1"/>
</dbReference>
<gene>
    <name evidence="4" type="ORF">A0O21_06910</name>
</gene>
<dbReference type="Gene3D" id="3.30.230.10">
    <property type="match status" value="1"/>
</dbReference>